<dbReference type="Gene3D" id="2.102.10.10">
    <property type="entry name" value="Rieske [2Fe-2S] iron-sulphur domain"/>
    <property type="match status" value="1"/>
</dbReference>
<name>A0A6J6NFU8_9ZZZZ</name>
<dbReference type="SUPFAM" id="SSF50022">
    <property type="entry name" value="ISP domain"/>
    <property type="match status" value="1"/>
</dbReference>
<dbReference type="InterPro" id="IPR006311">
    <property type="entry name" value="TAT_signal"/>
</dbReference>
<keyword evidence="3" id="KW-0408">Iron</keyword>
<dbReference type="PROSITE" id="PS51296">
    <property type="entry name" value="RIESKE"/>
    <property type="match status" value="1"/>
</dbReference>
<keyword evidence="1" id="KW-0001">2Fe-2S</keyword>
<evidence type="ECO:0000256" key="2">
    <source>
        <dbReference type="ARBA" id="ARBA00022723"/>
    </source>
</evidence>
<dbReference type="EMBL" id="CAEZXI010000047">
    <property type="protein sequence ID" value="CAB4683525.1"/>
    <property type="molecule type" value="Genomic_DNA"/>
</dbReference>
<dbReference type="GO" id="GO:0046872">
    <property type="term" value="F:metal ion binding"/>
    <property type="evidence" value="ECO:0007669"/>
    <property type="project" value="UniProtKB-KW"/>
</dbReference>
<accession>A0A6J6NFU8</accession>
<evidence type="ECO:0000313" key="6">
    <source>
        <dbReference type="EMBL" id="CAB4683525.1"/>
    </source>
</evidence>
<dbReference type="GO" id="GO:0051537">
    <property type="term" value="F:2 iron, 2 sulfur cluster binding"/>
    <property type="evidence" value="ECO:0007669"/>
    <property type="project" value="UniProtKB-KW"/>
</dbReference>
<evidence type="ECO:0000259" key="5">
    <source>
        <dbReference type="PROSITE" id="PS51296"/>
    </source>
</evidence>
<keyword evidence="2" id="KW-0479">Metal-binding</keyword>
<evidence type="ECO:0000256" key="3">
    <source>
        <dbReference type="ARBA" id="ARBA00023004"/>
    </source>
</evidence>
<keyword evidence="4" id="KW-0411">Iron-sulfur</keyword>
<feature type="domain" description="Rieske" evidence="5">
    <location>
        <begin position="44"/>
        <end position="136"/>
    </location>
</feature>
<dbReference type="Pfam" id="PF00355">
    <property type="entry name" value="Rieske"/>
    <property type="match status" value="1"/>
</dbReference>
<dbReference type="AlphaFoldDB" id="A0A6J6NFU8"/>
<protein>
    <submittedName>
        <fullName evidence="6">Unannotated protein</fullName>
    </submittedName>
</protein>
<evidence type="ECO:0000256" key="4">
    <source>
        <dbReference type="ARBA" id="ARBA00023014"/>
    </source>
</evidence>
<dbReference type="InterPro" id="IPR036922">
    <property type="entry name" value="Rieske_2Fe-2S_sf"/>
</dbReference>
<organism evidence="6">
    <name type="scientific">freshwater metagenome</name>
    <dbReference type="NCBI Taxonomy" id="449393"/>
    <lineage>
        <taxon>unclassified sequences</taxon>
        <taxon>metagenomes</taxon>
        <taxon>ecological metagenomes</taxon>
    </lineage>
</organism>
<gene>
    <name evidence="6" type="ORF">UFOPK2362_00567</name>
</gene>
<reference evidence="6" key="1">
    <citation type="submission" date="2020-05" db="EMBL/GenBank/DDBJ databases">
        <authorList>
            <person name="Chiriac C."/>
            <person name="Salcher M."/>
            <person name="Ghai R."/>
            <person name="Kavagutti S V."/>
        </authorList>
    </citation>
    <scope>NUCLEOTIDE SEQUENCE</scope>
</reference>
<proteinExistence type="predicted"/>
<dbReference type="InterPro" id="IPR017941">
    <property type="entry name" value="Rieske_2Fe-2S"/>
</dbReference>
<sequence>MEDISRRGLLAGACAALLMGSAMVPQAANASIKKLPRDRLSVRLSGVPQLAKVGGSVRIGLIKKIPVAIARTGPSTYVAFNLSCPHQGVIVDQTPEGWVCSAHLSKFEPDGDLVLGPATTGLRRVPIKVSKGVATVG</sequence>
<dbReference type="PROSITE" id="PS51318">
    <property type="entry name" value="TAT"/>
    <property type="match status" value="1"/>
</dbReference>
<evidence type="ECO:0000256" key="1">
    <source>
        <dbReference type="ARBA" id="ARBA00022714"/>
    </source>
</evidence>
<dbReference type="CDD" id="cd03467">
    <property type="entry name" value="Rieske"/>
    <property type="match status" value="1"/>
</dbReference>